<dbReference type="RefSeq" id="WP_092458241.1">
    <property type="nucleotide sequence ID" value="NZ_FPCJ01000001.1"/>
</dbReference>
<dbReference type="Gene3D" id="1.25.40.390">
    <property type="match status" value="1"/>
</dbReference>
<comment type="similarity">
    <text evidence="2">Belongs to the SusD family.</text>
</comment>
<keyword evidence="10" id="KW-1185">Reference proteome</keyword>
<keyword evidence="4 6" id="KW-0472">Membrane</keyword>
<dbReference type="EMBL" id="FPCJ01000001">
    <property type="protein sequence ID" value="SFV30742.1"/>
    <property type="molecule type" value="Genomic_DNA"/>
</dbReference>
<dbReference type="SUPFAM" id="SSF48452">
    <property type="entry name" value="TPR-like"/>
    <property type="match status" value="1"/>
</dbReference>
<protein>
    <submittedName>
        <fullName evidence="9">Starch-binding associating with outer membrane</fullName>
    </submittedName>
</protein>
<dbReference type="OrthoDB" id="5694214at2"/>
<dbReference type="InterPro" id="IPR011990">
    <property type="entry name" value="TPR-like_helical_dom_sf"/>
</dbReference>
<dbReference type="AlphaFoldDB" id="A0A1I7N7S0"/>
<evidence type="ECO:0000313" key="9">
    <source>
        <dbReference type="EMBL" id="SFV30742.1"/>
    </source>
</evidence>
<gene>
    <name evidence="9" type="ORF">SAMN05660895_0876</name>
</gene>
<dbReference type="PROSITE" id="PS51257">
    <property type="entry name" value="PROKAR_LIPOPROTEIN"/>
    <property type="match status" value="1"/>
</dbReference>
<accession>A0A1I7N7S0</accession>
<evidence type="ECO:0000256" key="4">
    <source>
        <dbReference type="ARBA" id="ARBA00023136"/>
    </source>
</evidence>
<dbReference type="InterPro" id="IPR012944">
    <property type="entry name" value="SusD_RagB_dom"/>
</dbReference>
<name>A0A1I7N7S0_9BACT</name>
<feature type="domain" description="RagB/SusD" evidence="7">
    <location>
        <begin position="392"/>
        <end position="590"/>
    </location>
</feature>
<organism evidence="9 10">
    <name type="scientific">Thermoflavifilum thermophilum</name>
    <dbReference type="NCBI Taxonomy" id="1393122"/>
    <lineage>
        <taxon>Bacteria</taxon>
        <taxon>Pseudomonadati</taxon>
        <taxon>Bacteroidota</taxon>
        <taxon>Chitinophagia</taxon>
        <taxon>Chitinophagales</taxon>
        <taxon>Chitinophagaceae</taxon>
        <taxon>Thermoflavifilum</taxon>
    </lineage>
</organism>
<evidence type="ECO:0000256" key="3">
    <source>
        <dbReference type="ARBA" id="ARBA00022729"/>
    </source>
</evidence>
<comment type="subcellular location">
    <subcellularLocation>
        <location evidence="1">Cell outer membrane</location>
    </subcellularLocation>
</comment>
<evidence type="ECO:0000256" key="2">
    <source>
        <dbReference type="ARBA" id="ARBA00006275"/>
    </source>
</evidence>
<dbReference type="Pfam" id="PF14322">
    <property type="entry name" value="SusD-like_3"/>
    <property type="match status" value="1"/>
</dbReference>
<dbReference type="Proteomes" id="UP000199537">
    <property type="component" value="Unassembled WGS sequence"/>
</dbReference>
<dbReference type="STRING" id="1393122.SAMN05660895_0876"/>
<proteinExistence type="inferred from homology"/>
<feature type="domain" description="SusD-like N-terminal" evidence="8">
    <location>
        <begin position="101"/>
        <end position="236"/>
    </location>
</feature>
<evidence type="ECO:0000259" key="8">
    <source>
        <dbReference type="Pfam" id="PF14322"/>
    </source>
</evidence>
<evidence type="ECO:0000313" key="10">
    <source>
        <dbReference type="Proteomes" id="UP000199537"/>
    </source>
</evidence>
<evidence type="ECO:0000256" key="1">
    <source>
        <dbReference type="ARBA" id="ARBA00004442"/>
    </source>
</evidence>
<evidence type="ECO:0000256" key="6">
    <source>
        <dbReference type="SAM" id="Phobius"/>
    </source>
</evidence>
<keyword evidence="5" id="KW-0998">Cell outer membrane</keyword>
<evidence type="ECO:0000259" key="7">
    <source>
        <dbReference type="Pfam" id="PF07980"/>
    </source>
</evidence>
<keyword evidence="6" id="KW-1133">Transmembrane helix</keyword>
<dbReference type="Pfam" id="PF07980">
    <property type="entry name" value="SusD_RagB"/>
    <property type="match status" value="1"/>
</dbReference>
<keyword evidence="6" id="KW-0812">Transmembrane</keyword>
<feature type="transmembrane region" description="Helical" evidence="6">
    <location>
        <begin position="7"/>
        <end position="26"/>
    </location>
</feature>
<keyword evidence="3" id="KW-0732">Signal</keyword>
<sequence>MKTTRKLYIAGFVVMGIVLSSCKHYLDLQPISSFGPETVFGTVNNARMAVLGVYQELAGDQGYGIRISMYFPYDDDTYMGASGDGDGDRRDIARYNLAPGNLQIERPFEQLYNGIERANQCIKYIPQMDLYNHGTPQQQAELRRLYGEALTLRAQFYFQLMLNWGDVPAHWVPSADVQNLFESKTSRDSIYDHILNDLQLAETLVPWRSEVASLGDPNDERITKGAVKGLRARIALFAGGYSLRQDGSMQRRSDYLKYYQIADTECLAIINSGQHSLDPSFQDLWQNQVDAHKIDPYGEIMFQVAMSGGTGATDSKLGYYNGPRVGGKGNSSVYPLPTYFYSFDSLDSRRDVTIAPYWVNADYTIQAQSISTLCDGKFRRDWITNPSFGPTNNAQYFGINWPILRYADILLMYAEAENEINNGPTPAAINAYLQVRKRAFAGNLQNVGTPPADKQGFFQAIMRERAWEFGGEGIRKYDLIRWNLLGTMLNNTKAALQAMANGQPPYNNLPNKMYYKLNSTTLIWGNSFYQPAPSTTPSGYGSVNWVSSSMLTSNSLNKYAEGFTPGKTELFPFPQAIISANPNLVQNPGY</sequence>
<reference evidence="10" key="1">
    <citation type="submission" date="2016-10" db="EMBL/GenBank/DDBJ databases">
        <authorList>
            <person name="Varghese N."/>
            <person name="Submissions S."/>
        </authorList>
    </citation>
    <scope>NUCLEOTIDE SEQUENCE [LARGE SCALE GENOMIC DNA]</scope>
    <source>
        <strain evidence="10">DSM 14807</strain>
    </source>
</reference>
<dbReference type="GO" id="GO:0009279">
    <property type="term" value="C:cell outer membrane"/>
    <property type="evidence" value="ECO:0007669"/>
    <property type="project" value="UniProtKB-SubCell"/>
</dbReference>
<evidence type="ECO:0000256" key="5">
    <source>
        <dbReference type="ARBA" id="ARBA00023237"/>
    </source>
</evidence>
<dbReference type="InterPro" id="IPR033985">
    <property type="entry name" value="SusD-like_N"/>
</dbReference>